<dbReference type="InterPro" id="IPR009100">
    <property type="entry name" value="AcylCoA_DH/oxidase_NM_dom_sf"/>
</dbReference>
<accession>A0ABV9G2C0</accession>
<dbReference type="SUPFAM" id="SSF56645">
    <property type="entry name" value="Acyl-CoA dehydrogenase NM domain-like"/>
    <property type="match status" value="1"/>
</dbReference>
<dbReference type="InterPro" id="IPR046373">
    <property type="entry name" value="Acyl-CoA_Oxase/DH_mid-dom_sf"/>
</dbReference>
<dbReference type="Gene3D" id="2.40.110.10">
    <property type="entry name" value="Butyryl-CoA Dehydrogenase, subunit A, domain 2"/>
    <property type="match status" value="1"/>
</dbReference>
<evidence type="ECO:0000313" key="4">
    <source>
        <dbReference type="EMBL" id="MFC4608478.1"/>
    </source>
</evidence>
<evidence type="ECO:0008006" key="6">
    <source>
        <dbReference type="Google" id="ProtNLM"/>
    </source>
</evidence>
<keyword evidence="3" id="KW-0560">Oxidoreductase</keyword>
<dbReference type="Proteomes" id="UP001595993">
    <property type="component" value="Unassembled WGS sequence"/>
</dbReference>
<dbReference type="InterPro" id="IPR037069">
    <property type="entry name" value="AcylCoA_DH/ox_N_sf"/>
</dbReference>
<reference evidence="5" key="1">
    <citation type="journal article" date="2019" name="Int. J. Syst. Evol. Microbiol.">
        <title>The Global Catalogue of Microorganisms (GCM) 10K type strain sequencing project: providing services to taxonomists for standard genome sequencing and annotation.</title>
        <authorList>
            <consortium name="The Broad Institute Genomics Platform"/>
            <consortium name="The Broad Institute Genome Sequencing Center for Infectious Disease"/>
            <person name="Wu L."/>
            <person name="Ma J."/>
        </authorList>
    </citation>
    <scope>NUCLEOTIDE SEQUENCE [LARGE SCALE GENOMIC DNA]</scope>
    <source>
        <strain evidence="5">CGMCC 4.7139</strain>
    </source>
</reference>
<proteinExistence type="predicted"/>
<gene>
    <name evidence="4" type="ORF">ACFO9E_11710</name>
</gene>
<protein>
    <recommendedName>
        <fullName evidence="6">Acyl-CoA dehydrogenase</fullName>
    </recommendedName>
</protein>
<keyword evidence="1" id="KW-0285">Flavoprotein</keyword>
<name>A0ABV9G2C0_9ACTN</name>
<dbReference type="RefSeq" id="WP_381194019.1">
    <property type="nucleotide sequence ID" value="NZ_JBHSFE010000010.1"/>
</dbReference>
<sequence>MTSGATEDAVLDGVREEVLVDLPERLDAIADGLHAALVAKSAVEYEQDASPVLALLKQARATTMLIPSACGGRGASAVDAVRFQAALGALAPSAAIATTMHHYKIAALGKVAAAGDERAGTILAELARDAQLIASGGAESLPGRDLRSLGSQAVRGADGYRITGLKRPCSLSTSMDTMSLMVELRAPDGAPEGYAQAFVDARAQGVAREPFWHSPIFRAAESHAVQLTDVRVPQERVFPLVGETGRRFATDCYTWFQLLISASYLGVACCLAEATPKERRAGSRAWTEAAAGIRRLEAGLLDAARAIDDGAPAAEQLNLAMQARDQVEDELAGLGNLLLRAAGGGVFARTCFYAMLAGALNAIAFHPPQRGAREGIGLELLTPDVKGRD</sequence>
<dbReference type="PANTHER" id="PTHR43884">
    <property type="entry name" value="ACYL-COA DEHYDROGENASE"/>
    <property type="match status" value="1"/>
</dbReference>
<evidence type="ECO:0000256" key="1">
    <source>
        <dbReference type="ARBA" id="ARBA00022630"/>
    </source>
</evidence>
<evidence type="ECO:0000256" key="3">
    <source>
        <dbReference type="ARBA" id="ARBA00023002"/>
    </source>
</evidence>
<organism evidence="4 5">
    <name type="scientific">Streptomyces maoxianensis</name>
    <dbReference type="NCBI Taxonomy" id="1459942"/>
    <lineage>
        <taxon>Bacteria</taxon>
        <taxon>Bacillati</taxon>
        <taxon>Actinomycetota</taxon>
        <taxon>Actinomycetes</taxon>
        <taxon>Kitasatosporales</taxon>
        <taxon>Streptomycetaceae</taxon>
        <taxon>Streptomyces</taxon>
    </lineage>
</organism>
<dbReference type="Gene3D" id="1.10.540.10">
    <property type="entry name" value="Acyl-CoA dehydrogenase/oxidase, N-terminal domain"/>
    <property type="match status" value="1"/>
</dbReference>
<comment type="caution">
    <text evidence="4">The sequence shown here is derived from an EMBL/GenBank/DDBJ whole genome shotgun (WGS) entry which is preliminary data.</text>
</comment>
<keyword evidence="5" id="KW-1185">Reference proteome</keyword>
<dbReference type="PANTHER" id="PTHR43884:SF20">
    <property type="entry name" value="ACYL-COA DEHYDROGENASE FADE28"/>
    <property type="match status" value="1"/>
</dbReference>
<evidence type="ECO:0000256" key="2">
    <source>
        <dbReference type="ARBA" id="ARBA00022827"/>
    </source>
</evidence>
<dbReference type="EMBL" id="JBHSFE010000010">
    <property type="protein sequence ID" value="MFC4608478.1"/>
    <property type="molecule type" value="Genomic_DNA"/>
</dbReference>
<keyword evidence="2" id="KW-0274">FAD</keyword>
<evidence type="ECO:0000313" key="5">
    <source>
        <dbReference type="Proteomes" id="UP001595993"/>
    </source>
</evidence>